<protein>
    <recommendedName>
        <fullName evidence="3">histidine kinase</fullName>
        <ecNumber evidence="3">2.7.13.3</ecNumber>
    </recommendedName>
</protein>
<comment type="catalytic activity">
    <reaction evidence="1">
        <text>ATP + protein L-histidine = ADP + protein N-phospho-L-histidine.</text>
        <dbReference type="EC" id="2.7.13.3"/>
    </reaction>
</comment>
<dbReference type="PANTHER" id="PTHR45436">
    <property type="entry name" value="SENSOR HISTIDINE KINASE YKOH"/>
    <property type="match status" value="1"/>
</dbReference>
<gene>
    <name evidence="13" type="ordered locus">Q7A_1585</name>
</gene>
<keyword evidence="9" id="KW-0067">ATP-binding</keyword>
<name>I1XJ40_METNJ</name>
<dbReference type="PANTHER" id="PTHR45436:SF14">
    <property type="entry name" value="SENSOR PROTEIN QSEC"/>
    <property type="match status" value="1"/>
</dbReference>
<dbReference type="Gene3D" id="1.10.287.130">
    <property type="match status" value="1"/>
</dbReference>
<sequence>MRPAKAKDYLRWQLLWRIGIAVLLMWLLLAPWLLMSVQKEMQNTLDNRLAASAKMLMSLMAQYDLDPLMNGSQRNALFDPADNLDLPATLACKVANVAGDVIAVSHDAPEKVFSTTQQGYQNRMQDGEQWRVFNLSQGGLTITTAERLETRDTLMRSVVIAAGLPFFFSLAGTLAVVWFGILQGFKPLHSLTQNMARRNTEDLTALIWEQRPAEVRPLVDEINRLLQRMQQSLLRERRFTGDVAHELRTPLAGIKTQLQVARLTQGGKAMHALVQAEKATDRLQRTLDQLLLLARVEGDGQLAESTRLPVAEINNMALSDVQHLARQHKVTLRCNDVVDEKVHASAILLSAALRNLLENAIRHAPENSVVTLSVNLDEDQLCWTVEDEGPGVSEKLLTELTRRFVHGHHSDGSGLGLAIVDAIVRRFKGELQIANGTSGLRVTIRIPLSSSANVV</sequence>
<dbReference type="PRINTS" id="PR00344">
    <property type="entry name" value="BCTRLSENSOR"/>
</dbReference>
<dbReference type="SUPFAM" id="SSF47384">
    <property type="entry name" value="Homodimeric domain of signal transducing histidine kinase"/>
    <property type="match status" value="1"/>
</dbReference>
<evidence type="ECO:0000256" key="1">
    <source>
        <dbReference type="ARBA" id="ARBA00000085"/>
    </source>
</evidence>
<dbReference type="SMART" id="SM00388">
    <property type="entry name" value="HisKA"/>
    <property type="match status" value="1"/>
</dbReference>
<keyword evidence="5" id="KW-0808">Transferase</keyword>
<keyword evidence="8" id="KW-0418">Kinase</keyword>
<evidence type="ECO:0000256" key="6">
    <source>
        <dbReference type="ARBA" id="ARBA00022692"/>
    </source>
</evidence>
<dbReference type="Proteomes" id="UP000009144">
    <property type="component" value="Chromosome"/>
</dbReference>
<keyword evidence="11" id="KW-0902">Two-component regulatory system</keyword>
<dbReference type="GO" id="GO:0005886">
    <property type="term" value="C:plasma membrane"/>
    <property type="evidence" value="ECO:0007669"/>
    <property type="project" value="TreeGrafter"/>
</dbReference>
<dbReference type="EMBL" id="CP003390">
    <property type="protein sequence ID" value="AFI84409.1"/>
    <property type="molecule type" value="Genomic_DNA"/>
</dbReference>
<dbReference type="InterPro" id="IPR036890">
    <property type="entry name" value="HATPase_C_sf"/>
</dbReference>
<dbReference type="PROSITE" id="PS50109">
    <property type="entry name" value="HIS_KIN"/>
    <property type="match status" value="1"/>
</dbReference>
<dbReference type="InterPro" id="IPR050428">
    <property type="entry name" value="TCS_sensor_his_kinase"/>
</dbReference>
<dbReference type="Pfam" id="PF02518">
    <property type="entry name" value="HATPase_c"/>
    <property type="match status" value="1"/>
</dbReference>
<evidence type="ECO:0000256" key="9">
    <source>
        <dbReference type="ARBA" id="ARBA00022840"/>
    </source>
</evidence>
<evidence type="ECO:0000256" key="3">
    <source>
        <dbReference type="ARBA" id="ARBA00012438"/>
    </source>
</evidence>
<keyword evidence="6" id="KW-0812">Transmembrane</keyword>
<evidence type="ECO:0000256" key="4">
    <source>
        <dbReference type="ARBA" id="ARBA00022553"/>
    </source>
</evidence>
<dbReference type="OrthoDB" id="9809766at2"/>
<dbReference type="KEGG" id="mej:Q7A_1585"/>
<dbReference type="InterPro" id="IPR013727">
    <property type="entry name" value="2CSK_N"/>
</dbReference>
<dbReference type="InterPro" id="IPR036097">
    <property type="entry name" value="HisK_dim/P_sf"/>
</dbReference>
<dbReference type="AlphaFoldDB" id="I1XJ40"/>
<reference evidence="13 14" key="2">
    <citation type="journal article" date="2013" name="Int. J. Syst. Evol. Microbiol.">
        <title>Methylophaga nitratireducenticrescens sp. nov. and Methylophaga frappieri sp. nov., isolated from the biofilm of the methanol-fed denitrification system treating the seawater at the Montreal Biodome.</title>
        <authorList>
            <person name="Villeneuve C."/>
            <person name="Martineau C."/>
            <person name="Mauffrey F."/>
            <person name="Villemur R."/>
        </authorList>
    </citation>
    <scope>NUCLEOTIDE SEQUENCE [LARGE SCALE GENOMIC DNA]</scope>
    <source>
        <strain evidence="13 14">JAM1</strain>
    </source>
</reference>
<dbReference type="CDD" id="cd00082">
    <property type="entry name" value="HisKA"/>
    <property type="match status" value="1"/>
</dbReference>
<dbReference type="HOGENOM" id="CLU_000445_89_37_6"/>
<dbReference type="SUPFAM" id="SSF55874">
    <property type="entry name" value="ATPase domain of HSP90 chaperone/DNA topoisomerase II/histidine kinase"/>
    <property type="match status" value="1"/>
</dbReference>
<dbReference type="InterPro" id="IPR003594">
    <property type="entry name" value="HATPase_dom"/>
</dbReference>
<evidence type="ECO:0000256" key="5">
    <source>
        <dbReference type="ARBA" id="ARBA00022679"/>
    </source>
</evidence>
<dbReference type="InterPro" id="IPR004358">
    <property type="entry name" value="Sig_transdc_His_kin-like_C"/>
</dbReference>
<dbReference type="Pfam" id="PF08521">
    <property type="entry name" value="2CSK_N"/>
    <property type="match status" value="1"/>
</dbReference>
<evidence type="ECO:0000256" key="7">
    <source>
        <dbReference type="ARBA" id="ARBA00022741"/>
    </source>
</evidence>
<reference evidence="13 14" key="1">
    <citation type="journal article" date="2012" name="J. Bacteriol.">
        <title>Complete genome sequences of Methylophaga sp. strain JAM1 and Methylophaga sp. strain JAM7.</title>
        <authorList>
            <person name="Villeneuve C."/>
            <person name="Martineau C."/>
            <person name="Mauffrey F."/>
            <person name="Villemur R."/>
        </authorList>
    </citation>
    <scope>NUCLEOTIDE SEQUENCE [LARGE SCALE GENOMIC DNA]</scope>
    <source>
        <strain evidence="13 14">JAM1</strain>
    </source>
</reference>
<comment type="subcellular location">
    <subcellularLocation>
        <location evidence="2">Membrane</location>
        <topology evidence="2">Multi-pass membrane protein</topology>
    </subcellularLocation>
</comment>
<organism evidence="13 14">
    <name type="scientific">Methylophaga nitratireducenticrescens</name>
    <dbReference type="NCBI Taxonomy" id="754476"/>
    <lineage>
        <taxon>Bacteria</taxon>
        <taxon>Pseudomonadati</taxon>
        <taxon>Pseudomonadota</taxon>
        <taxon>Gammaproteobacteria</taxon>
        <taxon>Thiotrichales</taxon>
        <taxon>Piscirickettsiaceae</taxon>
        <taxon>Methylophaga</taxon>
    </lineage>
</organism>
<dbReference type="RefSeq" id="WP_014706782.1">
    <property type="nucleotide sequence ID" value="NC_017857.3"/>
</dbReference>
<dbReference type="InterPro" id="IPR003661">
    <property type="entry name" value="HisK_dim/P_dom"/>
</dbReference>
<dbReference type="STRING" id="754476.Q7A_1585"/>
<keyword evidence="12" id="KW-0472">Membrane</keyword>
<evidence type="ECO:0000256" key="2">
    <source>
        <dbReference type="ARBA" id="ARBA00004141"/>
    </source>
</evidence>
<dbReference type="Gene3D" id="3.30.565.10">
    <property type="entry name" value="Histidine kinase-like ATPase, C-terminal domain"/>
    <property type="match status" value="1"/>
</dbReference>
<keyword evidence="14" id="KW-1185">Reference proteome</keyword>
<dbReference type="Pfam" id="PF00512">
    <property type="entry name" value="HisKA"/>
    <property type="match status" value="1"/>
</dbReference>
<dbReference type="CDD" id="cd00075">
    <property type="entry name" value="HATPase"/>
    <property type="match status" value="1"/>
</dbReference>
<dbReference type="EC" id="2.7.13.3" evidence="3"/>
<dbReference type="SMART" id="SM00387">
    <property type="entry name" value="HATPase_c"/>
    <property type="match status" value="1"/>
</dbReference>
<evidence type="ECO:0000256" key="12">
    <source>
        <dbReference type="ARBA" id="ARBA00023136"/>
    </source>
</evidence>
<keyword evidence="10" id="KW-1133">Transmembrane helix</keyword>
<keyword evidence="7" id="KW-0547">Nucleotide-binding</keyword>
<dbReference type="InterPro" id="IPR005467">
    <property type="entry name" value="His_kinase_dom"/>
</dbReference>
<accession>I1XJ40</accession>
<keyword evidence="4" id="KW-0597">Phosphoprotein</keyword>
<dbReference type="PATRIC" id="fig|754476.3.peg.1565"/>
<dbReference type="PROSITE" id="PS50885">
    <property type="entry name" value="HAMP"/>
    <property type="match status" value="1"/>
</dbReference>
<dbReference type="GO" id="GO:0000155">
    <property type="term" value="F:phosphorelay sensor kinase activity"/>
    <property type="evidence" value="ECO:0007669"/>
    <property type="project" value="InterPro"/>
</dbReference>
<dbReference type="GO" id="GO:0005524">
    <property type="term" value="F:ATP binding"/>
    <property type="evidence" value="ECO:0007669"/>
    <property type="project" value="UniProtKB-KW"/>
</dbReference>
<dbReference type="eggNOG" id="COG2205">
    <property type="taxonomic scope" value="Bacteria"/>
</dbReference>
<evidence type="ECO:0000256" key="8">
    <source>
        <dbReference type="ARBA" id="ARBA00022777"/>
    </source>
</evidence>
<dbReference type="InterPro" id="IPR003660">
    <property type="entry name" value="HAMP_dom"/>
</dbReference>
<evidence type="ECO:0000256" key="11">
    <source>
        <dbReference type="ARBA" id="ARBA00023012"/>
    </source>
</evidence>
<proteinExistence type="predicted"/>
<evidence type="ECO:0000313" key="14">
    <source>
        <dbReference type="Proteomes" id="UP000009144"/>
    </source>
</evidence>
<evidence type="ECO:0000256" key="10">
    <source>
        <dbReference type="ARBA" id="ARBA00022989"/>
    </source>
</evidence>
<evidence type="ECO:0000313" key="13">
    <source>
        <dbReference type="EMBL" id="AFI84409.1"/>
    </source>
</evidence>